<keyword evidence="2" id="KW-1185">Reference proteome</keyword>
<reference evidence="1" key="1">
    <citation type="submission" date="2023-11" db="EMBL/GenBank/DDBJ databases">
        <authorList>
            <person name="Poullet M."/>
        </authorList>
    </citation>
    <scope>NUCLEOTIDE SEQUENCE</scope>
    <source>
        <strain evidence="1">E1834</strain>
    </source>
</reference>
<gene>
    <name evidence="1" type="ORF">MENTE1834_LOCUS20013</name>
</gene>
<accession>A0ACB0Z426</accession>
<sequence length="470" mass="52607">MVKLRSTSTHFSVRNFGNYLRGPVIGINFGFTNSSVAILEERKAKVLKNDEDSFTTPSVVAFIGNGEYLVGAPAVRQAVLNSQNTIFVIKRLIGLKYDDKQVQDFMKTVPYKIVKSFNGDACIEIQSKLYSPSQIVSFILLKLKQTAENYLNKKVGDAIITIPGYFNDSQKQALEEAGKLAGMKILRFVDDSATAAAIDCDYGRGSREIAVCNLNGGIFEFSILRVQDEAYEILSTNHNPLLIGDAFNNTIVNYFVSEFERENGIDLSKDPVAIQRLRKASEKAKCRLSSCTQTEIILPNIFVDTNGPPKHFRIKLTRSKFEELTENLIQKIVQLAQKTLNDAKMANQADDKDLQLNEEEEDLQSTGVTSVLIIGGMSKVPKIRNVIEEIFKKEISDSQLEDGEISTGAIYLGVLFGDINYLDDRRTSKNRIFTMASQKMFIGDRKAVGLQNLAKHVFIFIISPKENFFL</sequence>
<dbReference type="EMBL" id="CAVMJV010000023">
    <property type="protein sequence ID" value="CAK5073349.1"/>
    <property type="molecule type" value="Genomic_DNA"/>
</dbReference>
<evidence type="ECO:0000313" key="1">
    <source>
        <dbReference type="EMBL" id="CAK5073349.1"/>
    </source>
</evidence>
<dbReference type="Proteomes" id="UP001497535">
    <property type="component" value="Unassembled WGS sequence"/>
</dbReference>
<comment type="caution">
    <text evidence="1">The sequence shown here is derived from an EMBL/GenBank/DDBJ whole genome shotgun (WGS) entry which is preliminary data.</text>
</comment>
<proteinExistence type="predicted"/>
<name>A0ACB0Z426_MELEN</name>
<evidence type="ECO:0000313" key="2">
    <source>
        <dbReference type="Proteomes" id="UP001497535"/>
    </source>
</evidence>
<organism evidence="1 2">
    <name type="scientific">Meloidogyne enterolobii</name>
    <name type="common">Root-knot nematode worm</name>
    <name type="synonym">Meloidogyne mayaguensis</name>
    <dbReference type="NCBI Taxonomy" id="390850"/>
    <lineage>
        <taxon>Eukaryota</taxon>
        <taxon>Metazoa</taxon>
        <taxon>Ecdysozoa</taxon>
        <taxon>Nematoda</taxon>
        <taxon>Chromadorea</taxon>
        <taxon>Rhabditida</taxon>
        <taxon>Tylenchina</taxon>
        <taxon>Tylenchomorpha</taxon>
        <taxon>Tylenchoidea</taxon>
        <taxon>Meloidogynidae</taxon>
        <taxon>Meloidogyninae</taxon>
        <taxon>Meloidogyne</taxon>
    </lineage>
</organism>
<protein>
    <submittedName>
        <fullName evidence="1">Uncharacterized protein</fullName>
    </submittedName>
</protein>